<name>A0ABS2PTX1_9STRE</name>
<evidence type="ECO:0000259" key="1">
    <source>
        <dbReference type="Pfam" id="PF03235"/>
    </source>
</evidence>
<dbReference type="RefSeq" id="WP_205009643.1">
    <property type="nucleotide sequence ID" value="NZ_JAFBEH010000019.1"/>
</dbReference>
<sequence length="621" mass="73541">MTETHQKLTVKELLNGSYHIPLYQRNFAWTYDEIKQLIQDVMDSMKEEKDRYYIGTLVTDTQSNIIDGQQRSTALTLIALALQNEFEQTIINKLPIDFPARQVSNDTLSALLLNEVSEEIELNEISRGYKNACQVLNELVGLDEVDAFTNYLLNQVVIFQAILPENLDLNLYFERFNSRGEQLEAHEVIKAQMMAKLSEDEAQKFAKIWDACSDFDRPVVTAFKMRNKRKENHQERENIFGWHFQNYKLNNPILNIEVVDISKQSIVDRLKSSQEFSKDESYQTSSAGNYNTIIDFNTLLLYCLGLKERQNQEEVSLDDKKLLKLYEAIPITGEMTSEWILDFSVLLLQMRHIFDNFIVRNANEDTSSRTKDAWFLQKGTYYEYQRNNKKGTDFFVEERFTNNTFTQEWNKKILMLQSMFAVTFTSNRASRWLYEIMGFLYQQIDELHEDSFAEKFYDKLEQMAIRYAKSRIFSDDNFKIKTYQEDVPVYAFNFIDYVLWKNRGEFKDKFYDSENFRFTYRRSIEHWFPQNPSEQLEKERLDDSYLHSIGNLALITDSQNSKFSNLSPKSKANEWKGIFDRQSLKLQWMAKETTEGEWNQAKIEELESIIQEEVFNFMNSK</sequence>
<dbReference type="Pfam" id="PF03235">
    <property type="entry name" value="GmrSD_N"/>
    <property type="match status" value="1"/>
</dbReference>
<evidence type="ECO:0000313" key="3">
    <source>
        <dbReference type="EMBL" id="MBM7642802.1"/>
    </source>
</evidence>
<feature type="domain" description="GmrSD restriction endonucleases C-terminal" evidence="2">
    <location>
        <begin position="474"/>
        <end position="605"/>
    </location>
</feature>
<dbReference type="InterPro" id="IPR004919">
    <property type="entry name" value="GmrSD_N"/>
</dbReference>
<gene>
    <name evidence="3" type="ORF">JOC28_001100</name>
</gene>
<protein>
    <submittedName>
        <fullName evidence="3">Uncharacterized protein with ParB-like and HNH nuclease domain</fullName>
    </submittedName>
</protein>
<feature type="domain" description="GmrSD restriction endonucleases N-terminal" evidence="1">
    <location>
        <begin position="11"/>
        <end position="193"/>
    </location>
</feature>
<evidence type="ECO:0000313" key="4">
    <source>
        <dbReference type="Proteomes" id="UP000697472"/>
    </source>
</evidence>
<dbReference type="PANTHER" id="PTHR35149">
    <property type="entry name" value="SLL5132 PROTEIN"/>
    <property type="match status" value="1"/>
</dbReference>
<evidence type="ECO:0000259" key="2">
    <source>
        <dbReference type="Pfam" id="PF07510"/>
    </source>
</evidence>
<keyword evidence="4" id="KW-1185">Reference proteome</keyword>
<reference evidence="3 4" key="1">
    <citation type="submission" date="2021-01" db="EMBL/GenBank/DDBJ databases">
        <title>Genomic Encyclopedia of Type Strains, Phase IV (KMG-IV): sequencing the most valuable type-strain genomes for metagenomic binning, comparative biology and taxonomic classification.</title>
        <authorList>
            <person name="Goeker M."/>
        </authorList>
    </citation>
    <scope>NUCLEOTIDE SEQUENCE [LARGE SCALE GENOMIC DNA]</scope>
    <source>
        <strain evidence="3 4">DSM 27382</strain>
    </source>
</reference>
<accession>A0ABS2PTX1</accession>
<dbReference type="EMBL" id="JAFBEH010000019">
    <property type="protein sequence ID" value="MBM7642802.1"/>
    <property type="molecule type" value="Genomic_DNA"/>
</dbReference>
<dbReference type="Proteomes" id="UP000697472">
    <property type="component" value="Unassembled WGS sequence"/>
</dbReference>
<proteinExistence type="predicted"/>
<organism evidence="3 4">
    <name type="scientific">Streptococcus loxodontisalivarius</name>
    <dbReference type="NCBI Taxonomy" id="1349415"/>
    <lineage>
        <taxon>Bacteria</taxon>
        <taxon>Bacillati</taxon>
        <taxon>Bacillota</taxon>
        <taxon>Bacilli</taxon>
        <taxon>Lactobacillales</taxon>
        <taxon>Streptococcaceae</taxon>
        <taxon>Streptococcus</taxon>
    </lineage>
</organism>
<dbReference type="Pfam" id="PF07510">
    <property type="entry name" value="GmrSD_C"/>
    <property type="match status" value="1"/>
</dbReference>
<comment type="caution">
    <text evidence="3">The sequence shown here is derived from an EMBL/GenBank/DDBJ whole genome shotgun (WGS) entry which is preliminary data.</text>
</comment>
<dbReference type="InterPro" id="IPR011089">
    <property type="entry name" value="GmrSD_C"/>
</dbReference>
<dbReference type="PANTHER" id="PTHR35149:SF1">
    <property type="entry name" value="DUF5655 DOMAIN-CONTAINING PROTEIN"/>
    <property type="match status" value="1"/>
</dbReference>